<feature type="transmembrane region" description="Helical" evidence="1">
    <location>
        <begin position="88"/>
        <end position="106"/>
    </location>
</feature>
<accession>A0A1I0REJ4</accession>
<dbReference type="Gene3D" id="3.55.50.30">
    <property type="match status" value="1"/>
</dbReference>
<feature type="domain" description="Protein FecR C-terminal" evidence="3">
    <location>
        <begin position="268"/>
        <end position="333"/>
    </location>
</feature>
<evidence type="ECO:0000313" key="4">
    <source>
        <dbReference type="EMBL" id="SEW39242.1"/>
    </source>
</evidence>
<proteinExistence type="predicted"/>
<gene>
    <name evidence="4" type="ORF">SAMN04488122_2720</name>
</gene>
<dbReference type="InterPro" id="IPR032508">
    <property type="entry name" value="FecR_C"/>
</dbReference>
<sequence>MESVSVEKLMAQSSFINYCFQTGEEDMRYWENWLREHPEHQQVVQEAREMVMAAGWLSYAEKEKPLALAQLDEYLLSASAPRTRSIRWYYAAAASLILVFAAAWYFKPARTAAPVVAARSGPLRLQYSTMGHARQGFILPDSSYVLLESNTLLQLDHSFGVSSRSMELNGVAYFKVSPDQHRPFKVRSAEYTVTALGTAFRMTAQKAALHVLLEEGKVMVQKETAGKQILVAYLLPSESLLLEPDSRKSPQPQQFAQSTLNAWKAQEIIFDHTPLSEVVLQLEACYNIKISVEGINLQQEIFSGRFKNDALPAVLDVLCFTLNKQYQFADSTNVLIK</sequence>
<name>A0A1I0REJ4_9BACT</name>
<dbReference type="Pfam" id="PF16344">
    <property type="entry name" value="FecR_C"/>
    <property type="match status" value="1"/>
</dbReference>
<keyword evidence="1" id="KW-0472">Membrane</keyword>
<dbReference type="AlphaFoldDB" id="A0A1I0REJ4"/>
<dbReference type="Pfam" id="PF04773">
    <property type="entry name" value="FecR"/>
    <property type="match status" value="1"/>
</dbReference>
<dbReference type="RefSeq" id="WP_089895508.1">
    <property type="nucleotide sequence ID" value="NZ_FOJG01000001.1"/>
</dbReference>
<dbReference type="STRING" id="29529.SAMN04488122_2720"/>
<reference evidence="5" key="1">
    <citation type="submission" date="2016-10" db="EMBL/GenBank/DDBJ databases">
        <authorList>
            <person name="Varghese N."/>
            <person name="Submissions S."/>
        </authorList>
    </citation>
    <scope>NUCLEOTIDE SEQUENCE [LARGE SCALE GENOMIC DNA]</scope>
    <source>
        <strain evidence="5">DSM 3695</strain>
    </source>
</reference>
<keyword evidence="1" id="KW-1133">Transmembrane helix</keyword>
<evidence type="ECO:0000259" key="2">
    <source>
        <dbReference type="Pfam" id="PF04773"/>
    </source>
</evidence>
<dbReference type="Proteomes" id="UP000199310">
    <property type="component" value="Unassembled WGS sequence"/>
</dbReference>
<dbReference type="OrthoDB" id="1523735at2"/>
<dbReference type="EMBL" id="FOJG01000001">
    <property type="protein sequence ID" value="SEW39242.1"/>
    <property type="molecule type" value="Genomic_DNA"/>
</dbReference>
<keyword evidence="5" id="KW-1185">Reference proteome</keyword>
<evidence type="ECO:0000256" key="1">
    <source>
        <dbReference type="SAM" id="Phobius"/>
    </source>
</evidence>
<organism evidence="4 5">
    <name type="scientific">Chitinophaga arvensicola</name>
    <dbReference type="NCBI Taxonomy" id="29529"/>
    <lineage>
        <taxon>Bacteria</taxon>
        <taxon>Pseudomonadati</taxon>
        <taxon>Bacteroidota</taxon>
        <taxon>Chitinophagia</taxon>
        <taxon>Chitinophagales</taxon>
        <taxon>Chitinophagaceae</taxon>
        <taxon>Chitinophaga</taxon>
    </lineage>
</organism>
<dbReference type="GO" id="GO:0016989">
    <property type="term" value="F:sigma factor antagonist activity"/>
    <property type="evidence" value="ECO:0007669"/>
    <property type="project" value="TreeGrafter"/>
</dbReference>
<dbReference type="PANTHER" id="PTHR30273:SF2">
    <property type="entry name" value="PROTEIN FECR"/>
    <property type="match status" value="1"/>
</dbReference>
<dbReference type="PANTHER" id="PTHR30273">
    <property type="entry name" value="PERIPLASMIC SIGNAL SENSOR AND SIGMA FACTOR ACTIVATOR FECR-RELATED"/>
    <property type="match status" value="1"/>
</dbReference>
<dbReference type="PIRSF" id="PIRSF018266">
    <property type="entry name" value="FecR"/>
    <property type="match status" value="1"/>
</dbReference>
<keyword evidence="1" id="KW-0812">Transmembrane</keyword>
<protein>
    <submittedName>
        <fullName evidence="4">Ferric-dicitrate binding protein FerR, regulates iron transport through sigma-19</fullName>
    </submittedName>
</protein>
<dbReference type="Gene3D" id="2.60.120.1440">
    <property type="match status" value="1"/>
</dbReference>
<dbReference type="InterPro" id="IPR012373">
    <property type="entry name" value="Ferrdict_sens_TM"/>
</dbReference>
<evidence type="ECO:0000259" key="3">
    <source>
        <dbReference type="Pfam" id="PF16344"/>
    </source>
</evidence>
<evidence type="ECO:0000313" key="5">
    <source>
        <dbReference type="Proteomes" id="UP000199310"/>
    </source>
</evidence>
<dbReference type="InterPro" id="IPR006860">
    <property type="entry name" value="FecR"/>
</dbReference>
<feature type="domain" description="FecR protein" evidence="2">
    <location>
        <begin position="127"/>
        <end position="218"/>
    </location>
</feature>